<feature type="compositionally biased region" description="Polar residues" evidence="9">
    <location>
        <begin position="711"/>
        <end position="721"/>
    </location>
</feature>
<dbReference type="OMA" id="VHNKEPE"/>
<protein>
    <submittedName>
        <fullName evidence="11">C2H2 type zinc finger domain protein</fullName>
    </submittedName>
</protein>
<dbReference type="VEuPathDB" id="FungiDB:ACLA_057640"/>
<keyword evidence="4" id="KW-0862">Zinc</keyword>
<evidence type="ECO:0000313" key="12">
    <source>
        <dbReference type="Proteomes" id="UP000006701"/>
    </source>
</evidence>
<evidence type="ECO:0000256" key="6">
    <source>
        <dbReference type="ARBA" id="ARBA00023163"/>
    </source>
</evidence>
<dbReference type="GO" id="GO:0008270">
    <property type="term" value="F:zinc ion binding"/>
    <property type="evidence" value="ECO:0007669"/>
    <property type="project" value="UniProtKB-KW"/>
</dbReference>
<dbReference type="GO" id="GO:0006357">
    <property type="term" value="P:regulation of transcription by RNA polymerase II"/>
    <property type="evidence" value="ECO:0007669"/>
    <property type="project" value="TreeGrafter"/>
</dbReference>
<dbReference type="PROSITE" id="PS50157">
    <property type="entry name" value="ZINC_FINGER_C2H2_2"/>
    <property type="match status" value="1"/>
</dbReference>
<feature type="compositionally biased region" description="Polar residues" evidence="9">
    <location>
        <begin position="125"/>
        <end position="141"/>
    </location>
</feature>
<keyword evidence="2" id="KW-0479">Metal-binding</keyword>
<feature type="domain" description="C2H2-type" evidence="10">
    <location>
        <begin position="563"/>
        <end position="593"/>
    </location>
</feature>
<dbReference type="EMBL" id="DS026990">
    <property type="protein sequence ID" value="EAW15108.1"/>
    <property type="molecule type" value="Genomic_DNA"/>
</dbReference>
<evidence type="ECO:0000256" key="1">
    <source>
        <dbReference type="ARBA" id="ARBA00004123"/>
    </source>
</evidence>
<dbReference type="Gene3D" id="3.30.160.60">
    <property type="entry name" value="Classic Zinc Finger"/>
    <property type="match status" value="1"/>
</dbReference>
<organism evidence="11 12">
    <name type="scientific">Aspergillus clavatus (strain ATCC 1007 / CBS 513.65 / DSM 816 / NCTC 3887 / NRRL 1 / QM 1276 / 107)</name>
    <dbReference type="NCBI Taxonomy" id="344612"/>
    <lineage>
        <taxon>Eukaryota</taxon>
        <taxon>Fungi</taxon>
        <taxon>Dikarya</taxon>
        <taxon>Ascomycota</taxon>
        <taxon>Pezizomycotina</taxon>
        <taxon>Eurotiomycetes</taxon>
        <taxon>Eurotiomycetidae</taxon>
        <taxon>Eurotiales</taxon>
        <taxon>Aspergillaceae</taxon>
        <taxon>Aspergillus</taxon>
        <taxon>Aspergillus subgen. Fumigati</taxon>
    </lineage>
</organism>
<dbReference type="RefSeq" id="XP_001276534.1">
    <property type="nucleotide sequence ID" value="XM_001276533.1"/>
</dbReference>
<feature type="region of interest" description="Disordered" evidence="9">
    <location>
        <begin position="1"/>
        <end position="23"/>
    </location>
</feature>
<dbReference type="InterPro" id="IPR013087">
    <property type="entry name" value="Znf_C2H2_type"/>
</dbReference>
<accession>A1C3W8</accession>
<dbReference type="InterPro" id="IPR051061">
    <property type="entry name" value="Zinc_finger_trans_reg"/>
</dbReference>
<feature type="region of interest" description="Disordered" evidence="9">
    <location>
        <begin position="125"/>
        <end position="152"/>
    </location>
</feature>
<dbReference type="GeneID" id="4709030"/>
<keyword evidence="6" id="KW-0804">Transcription</keyword>
<name>A1C3W8_ASPCL</name>
<evidence type="ECO:0000313" key="11">
    <source>
        <dbReference type="EMBL" id="EAW15108.1"/>
    </source>
</evidence>
<dbReference type="AlphaFoldDB" id="A1C3W8"/>
<reference evidence="11 12" key="1">
    <citation type="journal article" date="2008" name="PLoS Genet.">
        <title>Genomic islands in the pathogenic filamentous fungus Aspergillus fumigatus.</title>
        <authorList>
            <person name="Fedorova N.D."/>
            <person name="Khaldi N."/>
            <person name="Joardar V.S."/>
            <person name="Maiti R."/>
            <person name="Amedeo P."/>
            <person name="Anderson M.J."/>
            <person name="Crabtree J."/>
            <person name="Silva J.C."/>
            <person name="Badger J.H."/>
            <person name="Albarraq A."/>
            <person name="Angiuoli S."/>
            <person name="Bussey H."/>
            <person name="Bowyer P."/>
            <person name="Cotty P.J."/>
            <person name="Dyer P.S."/>
            <person name="Egan A."/>
            <person name="Galens K."/>
            <person name="Fraser-Liggett C.M."/>
            <person name="Haas B.J."/>
            <person name="Inman J.M."/>
            <person name="Kent R."/>
            <person name="Lemieux S."/>
            <person name="Malavazi I."/>
            <person name="Orvis J."/>
            <person name="Roemer T."/>
            <person name="Ronning C.M."/>
            <person name="Sundaram J.P."/>
            <person name="Sutton G."/>
            <person name="Turner G."/>
            <person name="Venter J.C."/>
            <person name="White O.R."/>
            <person name="Whitty B.R."/>
            <person name="Youngman P."/>
            <person name="Wolfe K.H."/>
            <person name="Goldman G.H."/>
            <person name="Wortman J.R."/>
            <person name="Jiang B."/>
            <person name="Denning D.W."/>
            <person name="Nierman W.C."/>
        </authorList>
    </citation>
    <scope>NUCLEOTIDE SEQUENCE [LARGE SCALE GENOMIC DNA]</scope>
    <source>
        <strain evidence="12">ATCC 1007 / CBS 513.65 / DSM 816 / NCTC 3887 / NRRL 1</strain>
    </source>
</reference>
<dbReference type="OrthoDB" id="6077919at2759"/>
<comment type="subcellular location">
    <subcellularLocation>
        <location evidence="1">Nucleus</location>
    </subcellularLocation>
</comment>
<evidence type="ECO:0000259" key="10">
    <source>
        <dbReference type="PROSITE" id="PS50157"/>
    </source>
</evidence>
<keyword evidence="5" id="KW-0805">Transcription regulation</keyword>
<keyword evidence="7" id="KW-0539">Nucleus</keyword>
<feature type="region of interest" description="Disordered" evidence="9">
    <location>
        <begin position="706"/>
        <end position="742"/>
    </location>
</feature>
<evidence type="ECO:0000256" key="2">
    <source>
        <dbReference type="ARBA" id="ARBA00022723"/>
    </source>
</evidence>
<evidence type="ECO:0000256" key="4">
    <source>
        <dbReference type="ARBA" id="ARBA00022833"/>
    </source>
</evidence>
<dbReference type="PANTHER" id="PTHR46179">
    <property type="entry name" value="ZINC FINGER PROTEIN"/>
    <property type="match status" value="1"/>
</dbReference>
<dbReference type="Proteomes" id="UP000006701">
    <property type="component" value="Unassembled WGS sequence"/>
</dbReference>
<evidence type="ECO:0000256" key="9">
    <source>
        <dbReference type="SAM" id="MobiDB-lite"/>
    </source>
</evidence>
<keyword evidence="3 8" id="KW-0863">Zinc-finger</keyword>
<sequence>MGSRMMPNPSHGDHPADHLTAPSHFALGDPASFLGVQFGSDPAVLPHEPSSILNPWLPYSSNHASSSPAPQPLEYYQYHPPRVSNDQDAWNPLQVTGVPMSRASLNLQPGEKPYPINEYIDRRCSTGQYSDPSESDSQYNGLPSGDSGYGSRSCTTRSIAASSFAVDSACSPHLTSHEREPDEKGSIFELGPSGYGTLAPKTEYLSLPGPDDMKCHYPNCNWKGKCPSDKRKHEARHRKMFRCDEPNCSRKEGFGTINDLARHKKCVHKQEPERGPKILYMCFGHNCPRRQKRWPRLDNFRQHLSRMHKDEDADGLLRRSQEWYEATALKLHDLPVPVDDQIPQEVSTPQTQLSSESDCMLGDLEQNPCSLALSNGSVFRLPANESIDSNFEGIVEEQSTGNEPTGPAVVASHSVKFPTLNALNLTPTLDQTPPTSQLDSLRKDHVEEFITEAATNMLSALTRMMNSNQRRNIQPPYDGNNLSNPTAELCGPKKEILQRILRAALDRLSGNTESPADSGLKVPEPEPDKRGWIKCEFCSKRTRLRCEMKWPARKHQKRHERPYGCTFKRCDKTFGSKADWKRHENSQHYHLQSWRCTLQDPMQGDLPCARLFYRSEIYMQHLQKYHHVDDEEVQNAMYKNRIDLNGQSRFWCGFCKEIIPLRSQGLAAWNERFNHIDVQHFRRGERIGDWLLPSGHLTKEREWEEARKGSTACSRGDQSPSFACDNTENDNDDCSDSSSDIDYRDESMVLNQDEDIRQTLDQSLNEASLLPQSPELQGSRKRKVDTPDPTVAHCWPYSADVPLAKRRFSVDDSILQARDPRMAHLVTYGCPVEDTQPSDRALVDSHALPPYRESPYHIRRMH</sequence>
<dbReference type="GO" id="GO:0005634">
    <property type="term" value="C:nucleus"/>
    <property type="evidence" value="ECO:0007669"/>
    <property type="project" value="UniProtKB-SubCell"/>
</dbReference>
<proteinExistence type="predicted"/>
<dbReference type="PROSITE" id="PS00028">
    <property type="entry name" value="ZINC_FINGER_C2H2_1"/>
    <property type="match status" value="1"/>
</dbReference>
<dbReference type="KEGG" id="act:ACLA_057640"/>
<dbReference type="eggNOG" id="ENOG502S2SN">
    <property type="taxonomic scope" value="Eukaryota"/>
</dbReference>
<dbReference type="PANTHER" id="PTHR46179:SF13">
    <property type="entry name" value="C2H2-TYPE DOMAIN-CONTAINING PROTEIN"/>
    <property type="match status" value="1"/>
</dbReference>
<dbReference type="SMART" id="SM00355">
    <property type="entry name" value="ZnF_C2H2"/>
    <property type="match status" value="5"/>
</dbReference>
<evidence type="ECO:0000256" key="3">
    <source>
        <dbReference type="ARBA" id="ARBA00022771"/>
    </source>
</evidence>
<evidence type="ECO:0000256" key="7">
    <source>
        <dbReference type="ARBA" id="ARBA00023242"/>
    </source>
</evidence>
<keyword evidence="12" id="KW-1185">Reference proteome</keyword>
<feature type="region of interest" description="Disordered" evidence="9">
    <location>
        <begin position="768"/>
        <end position="787"/>
    </location>
</feature>
<dbReference type="HOGENOM" id="CLU_012646_0_0_1"/>
<evidence type="ECO:0000256" key="5">
    <source>
        <dbReference type="ARBA" id="ARBA00023015"/>
    </source>
</evidence>
<evidence type="ECO:0000256" key="8">
    <source>
        <dbReference type="PROSITE-ProRule" id="PRU00042"/>
    </source>
</evidence>
<gene>
    <name evidence="11" type="ORF">ACLA_057640</name>
</gene>